<dbReference type="EMBL" id="BJZT01000032">
    <property type="protein sequence ID" value="GEP00596.1"/>
    <property type="molecule type" value="Genomic_DNA"/>
</dbReference>
<evidence type="ECO:0000313" key="3">
    <source>
        <dbReference type="Proteomes" id="UP000321258"/>
    </source>
</evidence>
<dbReference type="SUPFAM" id="SSF52540">
    <property type="entry name" value="P-loop containing nucleoside triphosphate hydrolases"/>
    <property type="match status" value="1"/>
</dbReference>
<evidence type="ECO:0000313" key="2">
    <source>
        <dbReference type="EMBL" id="GEP00596.1"/>
    </source>
</evidence>
<dbReference type="RefSeq" id="WP_147080013.1">
    <property type="nucleotide sequence ID" value="NZ_BJZT01000032.1"/>
</dbReference>
<dbReference type="CDD" id="cd02042">
    <property type="entry name" value="ParAB_family"/>
    <property type="match status" value="1"/>
</dbReference>
<dbReference type="PANTHER" id="PTHR13696:SF98">
    <property type="entry name" value="PLASMID PARTITION PROTEIN A"/>
    <property type="match status" value="1"/>
</dbReference>
<accession>A0A512ISE3</accession>
<dbReference type="Gene3D" id="3.40.50.300">
    <property type="entry name" value="P-loop containing nucleotide triphosphate hydrolases"/>
    <property type="match status" value="1"/>
</dbReference>
<name>A0A512ISE3_9HYPH</name>
<protein>
    <submittedName>
        <fullName evidence="2">Chromosome partitioning protein ParA</fullName>
    </submittedName>
</protein>
<proteinExistence type="predicted"/>
<dbReference type="Gene3D" id="1.10.1660.10">
    <property type="match status" value="1"/>
</dbReference>
<dbReference type="Pfam" id="PF13614">
    <property type="entry name" value="AAA_31"/>
    <property type="match status" value="1"/>
</dbReference>
<dbReference type="NCBIfam" id="NF010443">
    <property type="entry name" value="PRK13869.1"/>
    <property type="match status" value="1"/>
</dbReference>
<dbReference type="Proteomes" id="UP000321258">
    <property type="component" value="Unassembled WGS sequence"/>
</dbReference>
<dbReference type="NCBIfam" id="TIGR03453">
    <property type="entry name" value="partition_RepA"/>
    <property type="match status" value="1"/>
</dbReference>
<dbReference type="InterPro" id="IPR027417">
    <property type="entry name" value="P-loop_NTPase"/>
</dbReference>
<dbReference type="InterPro" id="IPR017818">
    <property type="entry name" value="Plasmid_partition_RepA"/>
</dbReference>
<dbReference type="InterPro" id="IPR050678">
    <property type="entry name" value="DNA_Partitioning_ATPase"/>
</dbReference>
<comment type="caution">
    <text evidence="2">The sequence shown here is derived from an EMBL/GenBank/DDBJ whole genome shotgun (WGS) entry which is preliminary data.</text>
</comment>
<dbReference type="InterPro" id="IPR025669">
    <property type="entry name" value="AAA_dom"/>
</dbReference>
<gene>
    <name evidence="2" type="primary">repA</name>
    <name evidence="2" type="ORF">MHA02_29830</name>
</gene>
<dbReference type="OrthoDB" id="9777757at2"/>
<sequence>MNQRAVVVPPTERAIEAPGALIGHDAATLRNRLQSISSGLFPPDAAKTLRRFAASEAAKILGVTVQRLSQLEGDEAVPDPEVSNTGRRSYSLDDIHAIRLHLDKVTKTDRRYDPRREDGEHLQVISVVNFKGGSGKTTTAAHLAQSLALRGYRVLAIDLDPQASLSALLGVQPEIDVAPNQTLYAAIRYDDDRRALSEVIRRTYFAGLDLVPANLELQDFEFDTPRALTSRQPGEPLFFERMARVLDEVEAEYDVVVVDCPPQLGYLTLSALSAATALLVTVHPQMLDVASMSQFLAMVEDLLSVISEQGATLSYDWISYLITRYEPQDGPQTQVVGMLRDLFGDRVLTSPMLKSSAVSDAGLSKQTLYEMGRAGVTRSTYDRALEAVDLVNSEIEAKMQRGWGRA</sequence>
<reference evidence="2 3" key="1">
    <citation type="submission" date="2019-07" db="EMBL/GenBank/DDBJ databases">
        <title>Whole genome shotgun sequence of Methylobacterium haplocladii NBRC 107714.</title>
        <authorList>
            <person name="Hosoyama A."/>
            <person name="Uohara A."/>
            <person name="Ohji S."/>
            <person name="Ichikawa N."/>
        </authorList>
    </citation>
    <scope>NUCLEOTIDE SEQUENCE [LARGE SCALE GENOMIC DNA]</scope>
    <source>
        <strain evidence="2 3">NBRC 107714</strain>
    </source>
</reference>
<dbReference type="AlphaFoldDB" id="A0A512ISE3"/>
<organism evidence="2 3">
    <name type="scientific">Methylobacterium haplocladii</name>
    <dbReference type="NCBI Taxonomy" id="1176176"/>
    <lineage>
        <taxon>Bacteria</taxon>
        <taxon>Pseudomonadati</taxon>
        <taxon>Pseudomonadota</taxon>
        <taxon>Alphaproteobacteria</taxon>
        <taxon>Hyphomicrobiales</taxon>
        <taxon>Methylobacteriaceae</taxon>
        <taxon>Methylobacterium</taxon>
    </lineage>
</organism>
<feature type="domain" description="AAA" evidence="1">
    <location>
        <begin position="123"/>
        <end position="302"/>
    </location>
</feature>
<evidence type="ECO:0000259" key="1">
    <source>
        <dbReference type="Pfam" id="PF13614"/>
    </source>
</evidence>
<keyword evidence="3" id="KW-1185">Reference proteome</keyword>
<dbReference type="PANTHER" id="PTHR13696">
    <property type="entry name" value="P-LOOP CONTAINING NUCLEOSIDE TRIPHOSPHATE HYDROLASE"/>
    <property type="match status" value="1"/>
</dbReference>